<gene>
    <name evidence="1" type="ORF">GIB67_015794</name>
</gene>
<organism evidence="1 2">
    <name type="scientific">Kingdonia uniflora</name>
    <dbReference type="NCBI Taxonomy" id="39325"/>
    <lineage>
        <taxon>Eukaryota</taxon>
        <taxon>Viridiplantae</taxon>
        <taxon>Streptophyta</taxon>
        <taxon>Embryophyta</taxon>
        <taxon>Tracheophyta</taxon>
        <taxon>Spermatophyta</taxon>
        <taxon>Magnoliopsida</taxon>
        <taxon>Ranunculales</taxon>
        <taxon>Circaeasteraceae</taxon>
        <taxon>Kingdonia</taxon>
    </lineage>
</organism>
<protein>
    <submittedName>
        <fullName evidence="1">Uncharacterized protein</fullName>
    </submittedName>
</protein>
<evidence type="ECO:0000313" key="1">
    <source>
        <dbReference type="EMBL" id="KAF6170842.1"/>
    </source>
</evidence>
<dbReference type="Proteomes" id="UP000541444">
    <property type="component" value="Unassembled WGS sequence"/>
</dbReference>
<feature type="non-terminal residue" evidence="1">
    <location>
        <position position="1"/>
    </location>
</feature>
<proteinExistence type="predicted"/>
<name>A0A7J7NV29_9MAGN</name>
<dbReference type="AlphaFoldDB" id="A0A7J7NV29"/>
<sequence>MIHLILHLNHDFIKQNVLQVIRQSNLLFIAIPHLMHVVSPNSHPLRKTNNP</sequence>
<keyword evidence="2" id="KW-1185">Reference proteome</keyword>
<accession>A0A7J7NV29</accession>
<evidence type="ECO:0000313" key="2">
    <source>
        <dbReference type="Proteomes" id="UP000541444"/>
    </source>
</evidence>
<reference evidence="1 2" key="1">
    <citation type="journal article" date="2020" name="IScience">
        <title>Genome Sequencing of the Endangered Kingdonia uniflora (Circaeasteraceae, Ranunculales) Reveals Potential Mechanisms of Evolutionary Specialization.</title>
        <authorList>
            <person name="Sun Y."/>
            <person name="Deng T."/>
            <person name="Zhang A."/>
            <person name="Moore M.J."/>
            <person name="Landis J.B."/>
            <person name="Lin N."/>
            <person name="Zhang H."/>
            <person name="Zhang X."/>
            <person name="Huang J."/>
            <person name="Zhang X."/>
            <person name="Sun H."/>
            <person name="Wang H."/>
        </authorList>
    </citation>
    <scope>NUCLEOTIDE SEQUENCE [LARGE SCALE GENOMIC DNA]</scope>
    <source>
        <strain evidence="1">TB1705</strain>
        <tissue evidence="1">Leaf</tissue>
    </source>
</reference>
<comment type="caution">
    <text evidence="1">The sequence shown here is derived from an EMBL/GenBank/DDBJ whole genome shotgun (WGS) entry which is preliminary data.</text>
</comment>
<dbReference type="EMBL" id="JACGCM010000560">
    <property type="protein sequence ID" value="KAF6170842.1"/>
    <property type="molecule type" value="Genomic_DNA"/>
</dbReference>